<comment type="catalytic activity">
    <reaction evidence="1">
        <text>GDP-alpha-D-mannose + H2O = alpha-D-mannose 1-phosphate + GMP + 2 H(+)</text>
        <dbReference type="Rhea" id="RHEA:27978"/>
        <dbReference type="ChEBI" id="CHEBI:15377"/>
        <dbReference type="ChEBI" id="CHEBI:15378"/>
        <dbReference type="ChEBI" id="CHEBI:57527"/>
        <dbReference type="ChEBI" id="CHEBI:58115"/>
        <dbReference type="ChEBI" id="CHEBI:58409"/>
    </reaction>
</comment>
<comment type="cofactor">
    <cofactor evidence="2">
        <name>Mg(2+)</name>
        <dbReference type="ChEBI" id="CHEBI:18420"/>
    </cofactor>
</comment>
<dbReference type="GO" id="GO:0005829">
    <property type="term" value="C:cytosol"/>
    <property type="evidence" value="ECO:0007669"/>
    <property type="project" value="TreeGrafter"/>
</dbReference>
<dbReference type="InterPro" id="IPR015797">
    <property type="entry name" value="NUDIX_hydrolase-like_dom_sf"/>
</dbReference>
<comment type="similarity">
    <text evidence="3">Belongs to the Nudix hydrolase family. NudK subfamily.</text>
</comment>
<evidence type="ECO:0000256" key="2">
    <source>
        <dbReference type="ARBA" id="ARBA00001946"/>
    </source>
</evidence>
<dbReference type="PANTHER" id="PTHR11839">
    <property type="entry name" value="UDP/ADP-SUGAR PYROPHOSPHATASE"/>
    <property type="match status" value="1"/>
</dbReference>
<sequence>MMKIIDKKTVWEGKFLKSLIITYADESGNLRNWEAVERVNCNGIVVVIPVTSNKEFLLIRQFRPVVNNFVIEFPAGLNDKNESLFAAAKRELVEETGYDAEDFIFLADGPVSSGMSTEMLTVFLARDAYPAPLDIKEKYPADESESIEMIKTPFPDIYKTLESYRKNGDYIDLKVYGFVEMAKERLKV</sequence>
<dbReference type="AlphaFoldDB" id="A0A7G1H4L7"/>
<dbReference type="CDD" id="cd03424">
    <property type="entry name" value="NUDIX_ADPRase_Nudt5_UGPPase_Nudt14"/>
    <property type="match status" value="1"/>
</dbReference>
<evidence type="ECO:0000256" key="1">
    <source>
        <dbReference type="ARBA" id="ARBA00000847"/>
    </source>
</evidence>
<dbReference type="Gene3D" id="3.90.79.10">
    <property type="entry name" value="Nucleoside Triphosphate Pyrophosphohydrolase"/>
    <property type="match status" value="1"/>
</dbReference>
<evidence type="ECO:0000256" key="7">
    <source>
        <dbReference type="ARBA" id="ARBA00032272"/>
    </source>
</evidence>
<protein>
    <recommendedName>
        <fullName evidence="4">GDP-mannose pyrophosphatase</fullName>
    </recommendedName>
    <alternativeName>
        <fullName evidence="6">GDP-mannose hydrolase</fullName>
    </alternativeName>
    <alternativeName>
        <fullName evidence="7">GDPMK</fullName>
    </alternativeName>
</protein>
<proteinExistence type="inferred from homology"/>
<dbReference type="Proteomes" id="UP000516360">
    <property type="component" value="Chromosome"/>
</dbReference>
<dbReference type="PANTHER" id="PTHR11839:SF18">
    <property type="entry name" value="NUDIX HYDROLASE DOMAIN-CONTAINING PROTEIN"/>
    <property type="match status" value="1"/>
</dbReference>
<dbReference type="Pfam" id="PF00293">
    <property type="entry name" value="NUDIX"/>
    <property type="match status" value="1"/>
</dbReference>
<dbReference type="SUPFAM" id="SSF55811">
    <property type="entry name" value="Nudix"/>
    <property type="match status" value="1"/>
</dbReference>
<dbReference type="InterPro" id="IPR000086">
    <property type="entry name" value="NUDIX_hydrolase_dom"/>
</dbReference>
<evidence type="ECO:0000313" key="9">
    <source>
        <dbReference type="EMBL" id="BCB97092.1"/>
    </source>
</evidence>
<evidence type="ECO:0000256" key="6">
    <source>
        <dbReference type="ARBA" id="ARBA00032162"/>
    </source>
</evidence>
<evidence type="ECO:0000256" key="3">
    <source>
        <dbReference type="ARBA" id="ARBA00007275"/>
    </source>
</evidence>
<keyword evidence="10" id="KW-1185">Reference proteome</keyword>
<gene>
    <name evidence="9" type="ORF">JZK55_20140</name>
</gene>
<dbReference type="PROSITE" id="PS51462">
    <property type="entry name" value="NUDIX"/>
    <property type="match status" value="1"/>
</dbReference>
<dbReference type="PROSITE" id="PS00893">
    <property type="entry name" value="NUDIX_BOX"/>
    <property type="match status" value="1"/>
</dbReference>
<evidence type="ECO:0000256" key="5">
    <source>
        <dbReference type="ARBA" id="ARBA00022801"/>
    </source>
</evidence>
<name>A0A7G1H4L7_9BACT</name>
<dbReference type="RefSeq" id="WP_203472239.1">
    <property type="nucleotide sequence ID" value="NZ_AP022873.1"/>
</dbReference>
<organism evidence="9 10">
    <name type="scientific">Dissulfurispira thermophila</name>
    <dbReference type="NCBI Taxonomy" id="2715679"/>
    <lineage>
        <taxon>Bacteria</taxon>
        <taxon>Pseudomonadati</taxon>
        <taxon>Nitrospirota</taxon>
        <taxon>Thermodesulfovibrionia</taxon>
        <taxon>Thermodesulfovibrionales</taxon>
        <taxon>Dissulfurispiraceae</taxon>
        <taxon>Dissulfurispira</taxon>
    </lineage>
</organism>
<dbReference type="KEGG" id="dtp:JZK55_20140"/>
<dbReference type="InterPro" id="IPR020084">
    <property type="entry name" value="NUDIX_hydrolase_CS"/>
</dbReference>
<keyword evidence="5" id="KW-0378">Hydrolase</keyword>
<evidence type="ECO:0000259" key="8">
    <source>
        <dbReference type="PROSITE" id="PS51462"/>
    </source>
</evidence>
<feature type="domain" description="Nudix hydrolase" evidence="8">
    <location>
        <begin position="37"/>
        <end position="175"/>
    </location>
</feature>
<evidence type="ECO:0000313" key="10">
    <source>
        <dbReference type="Proteomes" id="UP000516360"/>
    </source>
</evidence>
<dbReference type="GO" id="GO:0019693">
    <property type="term" value="P:ribose phosphate metabolic process"/>
    <property type="evidence" value="ECO:0007669"/>
    <property type="project" value="TreeGrafter"/>
</dbReference>
<evidence type="ECO:0000256" key="4">
    <source>
        <dbReference type="ARBA" id="ARBA00016377"/>
    </source>
</evidence>
<dbReference type="GO" id="GO:0006753">
    <property type="term" value="P:nucleoside phosphate metabolic process"/>
    <property type="evidence" value="ECO:0007669"/>
    <property type="project" value="TreeGrafter"/>
</dbReference>
<dbReference type="GO" id="GO:0016787">
    <property type="term" value="F:hydrolase activity"/>
    <property type="evidence" value="ECO:0007669"/>
    <property type="project" value="UniProtKB-KW"/>
</dbReference>
<reference evidence="9 10" key="1">
    <citation type="submission" date="2020-03" db="EMBL/GenBank/DDBJ databases">
        <title>Complete genome sequences of two sulfur-disproportionating bacterial strains T55J and Mzg5.</title>
        <authorList>
            <person name="Umezawa K."/>
            <person name="Kojima H."/>
            <person name="Kato Y."/>
            <person name="Fukui M."/>
        </authorList>
    </citation>
    <scope>NUCLEOTIDE SEQUENCE [LARGE SCALE GENOMIC DNA]</scope>
    <source>
        <strain evidence="9 10">T55J</strain>
    </source>
</reference>
<dbReference type="EMBL" id="AP022873">
    <property type="protein sequence ID" value="BCB97092.1"/>
    <property type="molecule type" value="Genomic_DNA"/>
</dbReference>
<accession>A0A7G1H4L7</accession>